<organism evidence="1 2">
    <name type="scientific">Lactobacillus hominis DSM 23910 = CRBIP 24.179</name>
    <dbReference type="NCBI Taxonomy" id="1423758"/>
    <lineage>
        <taxon>Bacteria</taxon>
        <taxon>Bacillati</taxon>
        <taxon>Bacillota</taxon>
        <taxon>Bacilli</taxon>
        <taxon>Lactobacillales</taxon>
        <taxon>Lactobacillaceae</taxon>
        <taxon>Lactobacillus</taxon>
    </lineage>
</organism>
<dbReference type="EMBL" id="CAKE01000022">
    <property type="protein sequence ID" value="CCI82426.1"/>
    <property type="molecule type" value="Genomic_DNA"/>
</dbReference>
<keyword evidence="1" id="KW-0418">Kinase</keyword>
<dbReference type="AlphaFoldDB" id="I7JV91"/>
<protein>
    <submittedName>
        <fullName evidence="1">N-acetylglucosamine kinase</fullName>
    </submittedName>
</protein>
<dbReference type="SUPFAM" id="SSF53067">
    <property type="entry name" value="Actin-like ATPase domain"/>
    <property type="match status" value="2"/>
</dbReference>
<reference evidence="1 2" key="1">
    <citation type="submission" date="2012-06" db="EMBL/GenBank/DDBJ databases">
        <title>Draft Genome Sequence of Lactobacillus hominis Strain CRBIP 24.179T, isolated from human intestine.</title>
        <authorList>
            <person name="Cousin S."/>
            <person name="Ma L."/>
            <person name="Bizet C."/>
            <person name="Loux V."/>
            <person name="Bouchier C."/>
            <person name="Clermont D."/>
            <person name="Creno S."/>
        </authorList>
    </citation>
    <scope>NUCLEOTIDE SEQUENCE [LARGE SCALE GENOMIC DNA]</scope>
    <source>
        <strain evidence="2">CRBIP 24.179T</strain>
    </source>
</reference>
<proteinExistence type="predicted"/>
<dbReference type="PATRIC" id="fig|1423758.3.peg.1846"/>
<accession>I7JV91</accession>
<comment type="caution">
    <text evidence="1">The sequence shown here is derived from an EMBL/GenBank/DDBJ whole genome shotgun (WGS) entry which is preliminary data.</text>
</comment>
<dbReference type="Proteomes" id="UP000009320">
    <property type="component" value="Unassembled WGS sequence"/>
</dbReference>
<keyword evidence="1" id="KW-0808">Transferase</keyword>
<evidence type="ECO:0000313" key="2">
    <source>
        <dbReference type="Proteomes" id="UP000009320"/>
    </source>
</evidence>
<evidence type="ECO:0000313" key="1">
    <source>
        <dbReference type="EMBL" id="CCI82426.1"/>
    </source>
</evidence>
<dbReference type="GO" id="GO:0016301">
    <property type="term" value="F:kinase activity"/>
    <property type="evidence" value="ECO:0007669"/>
    <property type="project" value="UniProtKB-KW"/>
</dbReference>
<dbReference type="STRING" id="1423758.FC41_GL001811"/>
<dbReference type="GeneID" id="82847633"/>
<dbReference type="eggNOG" id="COG2971">
    <property type="taxonomic scope" value="Bacteria"/>
</dbReference>
<dbReference type="Gene3D" id="3.30.420.40">
    <property type="match status" value="2"/>
</dbReference>
<keyword evidence="2" id="KW-1185">Reference proteome</keyword>
<sequence length="182" mass="19785">MTYRIGIDSGGTHITAIAYADKKEIATAQSGPGNIFLNPDQTVQNLVSVVKDIVNTLPNDKCECILIGIAGLETLKDPFDRKEIAGFSKEIGKLAEENNGDAIKVLKHQGNLLADEIIGLIARCKNNDETANNLALSGSVLVNNTLIKNIIENRVQEEFPDIKVTVSKSSNTDAVNYFKKEE</sequence>
<dbReference type="RefSeq" id="WP_008471506.1">
    <property type="nucleotide sequence ID" value="NZ_AYZP01000008.1"/>
</dbReference>
<dbReference type="InterPro" id="IPR043129">
    <property type="entry name" value="ATPase_NBD"/>
</dbReference>
<gene>
    <name evidence="1" type="ORF">BN55_04840</name>
</gene>
<dbReference type="OrthoDB" id="9772633at2"/>
<name>I7JV91_9LACO</name>